<reference evidence="7 8" key="2">
    <citation type="submission" date="2018-11" db="EMBL/GenBank/DDBJ databases">
        <authorList>
            <consortium name="Pathogen Informatics"/>
        </authorList>
    </citation>
    <scope>NUCLEOTIDE SEQUENCE [LARGE SCALE GENOMIC DNA]</scope>
</reference>
<sequence>MFEGTSTGNGNGNKMNLRLEILEGLLASLGEGTNAKVNSLKQTIRRNKSDMADDAARSLDLMRQSEITDEFRQIIERHIRTTFSPALENLRRNGLEVTDDDIKCLCRSILEAAKKPFEDGKHPQLYPEKTVDSPGFPAGTESDLESEASVANYVVHQHLTTAPLRGRKRGRPPKTDNPGRTDSPYVHCSDAVPEMDLSKWNPDRLCPSTRFILASKVSRLLLLRSNRRIFMKYPSVFRYSSDEADRNWLIESRYTTRLSGKIYVMLLNDAIEIAAAEKSHCFFY</sequence>
<evidence type="ECO:0000259" key="6">
    <source>
        <dbReference type="Pfam" id="PF21229"/>
    </source>
</evidence>
<gene>
    <name evidence="7" type="ORF">GPUH_LOCUS14981</name>
</gene>
<dbReference type="PANTHER" id="PTHR23399">
    <property type="entry name" value="DEOXYNUCLEOTIDYLTRANSFERASE TERMINAL-INTERACTING PROTEIN 1"/>
    <property type="match status" value="1"/>
</dbReference>
<dbReference type="Proteomes" id="UP000271098">
    <property type="component" value="Unassembled WGS sequence"/>
</dbReference>
<dbReference type="WBParaSite" id="GPUH_0001500301-mRNA-1">
    <property type="protein sequence ID" value="GPUH_0001500301-mRNA-1"/>
    <property type="gene ID" value="GPUH_0001500301"/>
</dbReference>
<dbReference type="Pfam" id="PF18192">
    <property type="entry name" value="DNTTIP1_dimer"/>
    <property type="match status" value="1"/>
</dbReference>
<dbReference type="InterPro" id="IPR041384">
    <property type="entry name" value="DNTTIP1_dimer"/>
</dbReference>
<proteinExistence type="predicted"/>
<reference evidence="9" key="1">
    <citation type="submission" date="2016-06" db="UniProtKB">
        <authorList>
            <consortium name="WormBaseParasite"/>
        </authorList>
    </citation>
    <scope>IDENTIFICATION</scope>
</reference>
<evidence type="ECO:0000259" key="5">
    <source>
        <dbReference type="Pfam" id="PF18192"/>
    </source>
</evidence>
<dbReference type="InterPro" id="IPR049121">
    <property type="entry name" value="TdIF1_C"/>
</dbReference>
<evidence type="ECO:0000256" key="2">
    <source>
        <dbReference type="ARBA" id="ARBA00023125"/>
    </source>
</evidence>
<dbReference type="InterPro" id="IPR026064">
    <property type="entry name" value="TdIF1"/>
</dbReference>
<comment type="subcellular location">
    <subcellularLocation>
        <location evidence="1">Nucleus</location>
    </subcellularLocation>
</comment>
<dbReference type="GO" id="GO:0003677">
    <property type="term" value="F:DNA binding"/>
    <property type="evidence" value="ECO:0007669"/>
    <property type="project" value="UniProtKB-KW"/>
</dbReference>
<dbReference type="Pfam" id="PF21229">
    <property type="entry name" value="TdIF1_2nd"/>
    <property type="match status" value="1"/>
</dbReference>
<evidence type="ECO:0000256" key="3">
    <source>
        <dbReference type="ARBA" id="ARBA00023242"/>
    </source>
</evidence>
<keyword evidence="3" id="KW-0539">Nucleus</keyword>
<dbReference type="GO" id="GO:0031491">
    <property type="term" value="F:nucleosome binding"/>
    <property type="evidence" value="ECO:0007669"/>
    <property type="project" value="TreeGrafter"/>
</dbReference>
<feature type="domain" description="TdIF1 C-terminal" evidence="6">
    <location>
        <begin position="209"/>
        <end position="277"/>
    </location>
</feature>
<dbReference type="AlphaFoldDB" id="A0A183E1Z2"/>
<feature type="region of interest" description="Disordered" evidence="4">
    <location>
        <begin position="120"/>
        <end position="142"/>
    </location>
</feature>
<evidence type="ECO:0000313" key="9">
    <source>
        <dbReference type="WBParaSite" id="GPUH_0001500301-mRNA-1"/>
    </source>
</evidence>
<evidence type="ECO:0000256" key="4">
    <source>
        <dbReference type="SAM" id="MobiDB-lite"/>
    </source>
</evidence>
<evidence type="ECO:0000256" key="1">
    <source>
        <dbReference type="ARBA" id="ARBA00004123"/>
    </source>
</evidence>
<keyword evidence="2" id="KW-0238">DNA-binding</keyword>
<keyword evidence="8" id="KW-1185">Reference proteome</keyword>
<accession>A0A183E1Z2</accession>
<dbReference type="OrthoDB" id="5860246at2759"/>
<feature type="region of interest" description="Disordered" evidence="4">
    <location>
        <begin position="161"/>
        <end position="184"/>
    </location>
</feature>
<name>A0A183E1Z2_9BILA</name>
<feature type="domain" description="DNTTIP1 dimerisation" evidence="5">
    <location>
        <begin position="57"/>
        <end position="119"/>
    </location>
</feature>
<dbReference type="EMBL" id="UYRT01081884">
    <property type="protein sequence ID" value="VDN25139.1"/>
    <property type="molecule type" value="Genomic_DNA"/>
</dbReference>
<organism evidence="9">
    <name type="scientific">Gongylonema pulchrum</name>
    <dbReference type="NCBI Taxonomy" id="637853"/>
    <lineage>
        <taxon>Eukaryota</taxon>
        <taxon>Metazoa</taxon>
        <taxon>Ecdysozoa</taxon>
        <taxon>Nematoda</taxon>
        <taxon>Chromadorea</taxon>
        <taxon>Rhabditida</taxon>
        <taxon>Spirurina</taxon>
        <taxon>Spiruromorpha</taxon>
        <taxon>Spiruroidea</taxon>
        <taxon>Gongylonematidae</taxon>
        <taxon>Gongylonema</taxon>
    </lineage>
</organism>
<evidence type="ECO:0000313" key="8">
    <source>
        <dbReference type="Proteomes" id="UP000271098"/>
    </source>
</evidence>
<dbReference type="GO" id="GO:0005634">
    <property type="term" value="C:nucleus"/>
    <property type="evidence" value="ECO:0007669"/>
    <property type="project" value="UniProtKB-SubCell"/>
</dbReference>
<dbReference type="PANTHER" id="PTHR23399:SF2">
    <property type="entry name" value="DEOXYNUCLEOTIDYLTRANSFERASE TERMINAL-INTERACTING PROTEIN 1"/>
    <property type="match status" value="1"/>
</dbReference>
<protein>
    <submittedName>
        <fullName evidence="9">DNTTIP1_dimer domain-containing protein</fullName>
    </submittedName>
</protein>
<evidence type="ECO:0000313" key="7">
    <source>
        <dbReference type="EMBL" id="VDN25139.1"/>
    </source>
</evidence>